<feature type="transmembrane region" description="Helical" evidence="2">
    <location>
        <begin position="248"/>
        <end position="268"/>
    </location>
</feature>
<dbReference type="InterPro" id="IPR002656">
    <property type="entry name" value="Acyl_transf_3_dom"/>
</dbReference>
<feature type="transmembrane region" description="Helical" evidence="2">
    <location>
        <begin position="328"/>
        <end position="348"/>
    </location>
</feature>
<feature type="transmembrane region" description="Helical" evidence="2">
    <location>
        <begin position="78"/>
        <end position="97"/>
    </location>
</feature>
<keyword evidence="2" id="KW-0812">Transmembrane</keyword>
<feature type="transmembrane region" description="Helical" evidence="2">
    <location>
        <begin position="165"/>
        <end position="186"/>
    </location>
</feature>
<feature type="transmembrane region" description="Helical" evidence="2">
    <location>
        <begin position="131"/>
        <end position="153"/>
    </location>
</feature>
<feature type="transmembrane region" description="Helical" evidence="2">
    <location>
        <begin position="288"/>
        <end position="308"/>
    </location>
</feature>
<keyword evidence="2" id="KW-1133">Transmembrane helix</keyword>
<gene>
    <name evidence="4" type="ORF">DVS28_a2654</name>
</gene>
<dbReference type="Pfam" id="PF01757">
    <property type="entry name" value="Acyl_transf_3"/>
    <property type="match status" value="1"/>
</dbReference>
<dbReference type="Proteomes" id="UP000264006">
    <property type="component" value="Chromosome"/>
</dbReference>
<accession>A0A346XYN6</accession>
<dbReference type="GO" id="GO:0016747">
    <property type="term" value="F:acyltransferase activity, transferring groups other than amino-acyl groups"/>
    <property type="evidence" value="ECO:0007669"/>
    <property type="project" value="InterPro"/>
</dbReference>
<keyword evidence="2" id="KW-0472">Membrane</keyword>
<feature type="transmembrane region" description="Helical" evidence="2">
    <location>
        <begin position="37"/>
        <end position="58"/>
    </location>
</feature>
<evidence type="ECO:0000256" key="2">
    <source>
        <dbReference type="SAM" id="Phobius"/>
    </source>
</evidence>
<sequence length="465" mass="48669">MSTTSSLQPAATAATSTRPDGASHDADRTARLRWVDAVRAASLLVVVLGHYLIAVVVLRDDDVTVSALLDIAPWTHPVTWAVQVMACFFAVGAVVAAPRLADDLGSSTGTVSGSTFRSVWRAHVASRARQLVVPALPLLALWVLGGPAVAGLFGADLVGVASQAALVPLWFLAVYLLVQALLPMAVRVVQRHGALRPIVLLLAAAGAVDALHLAGVPFVGWLNFPIVWMIPSTLGVAVGLGSLDTVRLWRAGAAALVVALGLVALAGYPVPVVGVTDAARSNNSPPSLLLAVHGLAYACTALSVGPRLEAWLGRTATRRRALAVAGRWSMAVYLWHMTGLVALVALAVRVDLPVIDAVLAVEPLTTTWWLVHPVQMAAALVVTLVVIALVSRPSAWLLRRSAVHALPGTTRTVVATLLASGGIADVVLHGTADGRVWGPLALVVATVLLHDVRDETRSSRRRSRT</sequence>
<dbReference type="RefSeq" id="WP_114591837.1">
    <property type="nucleotide sequence ID" value="NZ_CP031165.1"/>
</dbReference>
<dbReference type="EMBL" id="CP031165">
    <property type="protein sequence ID" value="AXV07333.1"/>
    <property type="molecule type" value="Genomic_DNA"/>
</dbReference>
<dbReference type="OrthoDB" id="8206682at2"/>
<organism evidence="4 5">
    <name type="scientific">Euzebya pacifica</name>
    <dbReference type="NCBI Taxonomy" id="1608957"/>
    <lineage>
        <taxon>Bacteria</taxon>
        <taxon>Bacillati</taxon>
        <taxon>Actinomycetota</taxon>
        <taxon>Nitriliruptoria</taxon>
        <taxon>Euzebyales</taxon>
    </lineage>
</organism>
<evidence type="ECO:0000313" key="4">
    <source>
        <dbReference type="EMBL" id="AXV07333.1"/>
    </source>
</evidence>
<name>A0A346XYN6_9ACTN</name>
<feature type="domain" description="Acyltransferase 3" evidence="3">
    <location>
        <begin position="33"/>
        <end position="389"/>
    </location>
</feature>
<proteinExistence type="predicted"/>
<evidence type="ECO:0000259" key="3">
    <source>
        <dbReference type="Pfam" id="PF01757"/>
    </source>
</evidence>
<feature type="transmembrane region" description="Helical" evidence="2">
    <location>
        <begin position="368"/>
        <end position="390"/>
    </location>
</feature>
<evidence type="ECO:0000313" key="5">
    <source>
        <dbReference type="Proteomes" id="UP000264006"/>
    </source>
</evidence>
<keyword evidence="5" id="KW-1185">Reference proteome</keyword>
<feature type="transmembrane region" description="Helical" evidence="2">
    <location>
        <begin position="198"/>
        <end position="215"/>
    </location>
</feature>
<feature type="region of interest" description="Disordered" evidence="1">
    <location>
        <begin position="1"/>
        <end position="25"/>
    </location>
</feature>
<protein>
    <submittedName>
        <fullName evidence="4">Putative membrane protein</fullName>
    </submittedName>
</protein>
<dbReference type="AlphaFoldDB" id="A0A346XYN6"/>
<reference evidence="4 5" key="1">
    <citation type="submission" date="2018-09" db="EMBL/GenBank/DDBJ databases">
        <title>Complete genome sequence of Euzebya sp. DY32-46 isolated from seawater of Pacific Ocean.</title>
        <authorList>
            <person name="Xu L."/>
            <person name="Wu Y.-H."/>
            <person name="Xu X.-W."/>
        </authorList>
    </citation>
    <scope>NUCLEOTIDE SEQUENCE [LARGE SCALE GENOMIC DNA]</scope>
    <source>
        <strain evidence="4 5">DY32-46</strain>
    </source>
</reference>
<feature type="transmembrane region" description="Helical" evidence="2">
    <location>
        <begin position="221"/>
        <end position="241"/>
    </location>
</feature>
<dbReference type="KEGG" id="euz:DVS28_a2654"/>
<evidence type="ECO:0000256" key="1">
    <source>
        <dbReference type="SAM" id="MobiDB-lite"/>
    </source>
</evidence>
<feature type="compositionally biased region" description="Polar residues" evidence="1">
    <location>
        <begin position="1"/>
        <end position="18"/>
    </location>
</feature>